<dbReference type="Pfam" id="PF00023">
    <property type="entry name" value="Ank"/>
    <property type="match status" value="1"/>
</dbReference>
<evidence type="ECO:0000313" key="4">
    <source>
        <dbReference type="EMBL" id="LAB70979.1"/>
    </source>
</evidence>
<dbReference type="EMBL" id="IACF01005394">
    <property type="protein sequence ID" value="LAB70979.1"/>
    <property type="molecule type" value="mRNA"/>
</dbReference>
<keyword evidence="1" id="KW-0677">Repeat</keyword>
<keyword evidence="2 3" id="KW-0040">ANK repeat</keyword>
<dbReference type="AlphaFoldDB" id="A0A2P2IAC9"/>
<evidence type="ECO:0000313" key="5">
    <source>
        <dbReference type="EMBL" id="LAC25561.1"/>
    </source>
</evidence>
<dbReference type="Gene3D" id="1.25.40.20">
    <property type="entry name" value="Ankyrin repeat-containing domain"/>
    <property type="match status" value="2"/>
</dbReference>
<dbReference type="PANTHER" id="PTHR24171">
    <property type="entry name" value="ANKYRIN REPEAT DOMAIN-CONTAINING PROTEIN 39-RELATED"/>
    <property type="match status" value="1"/>
</dbReference>
<accession>A0A2P2IAC9</accession>
<dbReference type="PROSITE" id="PS50088">
    <property type="entry name" value="ANK_REPEAT"/>
    <property type="match status" value="2"/>
</dbReference>
<dbReference type="SMART" id="SM00248">
    <property type="entry name" value="ANK"/>
    <property type="match status" value="3"/>
</dbReference>
<dbReference type="Pfam" id="PF12796">
    <property type="entry name" value="Ank_2"/>
    <property type="match status" value="1"/>
</dbReference>
<dbReference type="InterPro" id="IPR002110">
    <property type="entry name" value="Ankyrin_rpt"/>
</dbReference>
<evidence type="ECO:0000256" key="1">
    <source>
        <dbReference type="ARBA" id="ARBA00022737"/>
    </source>
</evidence>
<sequence>MLRTKDRHEEEDVEQGHEEFIIKEESLSNEDWDTAAAAAAAVAASCPNSVFLPYRAVTVLTNLQRGNVQTEESVLPPHQMSWHTRAAMGELTAHDLIQAQHNGVEQESVGFEDSSGLTALCWAASYGQLHTVRLLLNHAADIEHEGEDGQTALQLCCSAGHHEVAKLLLSTGAKPDHGDHMGCTALMFAAAGDHSHCVSELLDHGASHLSTNMTGDTAYTLACRKNSTHAQAVLERYLLRLLDNA</sequence>
<reference evidence="5" key="1">
    <citation type="submission" date="2017-11" db="EMBL/GenBank/DDBJ databases">
        <title>The sensing device of the deep-sea amphipod.</title>
        <authorList>
            <person name="Kobayashi H."/>
            <person name="Nagahama T."/>
            <person name="Arai W."/>
            <person name="Sasagawa Y."/>
            <person name="Umeda M."/>
            <person name="Hayashi T."/>
            <person name="Nikaido I."/>
            <person name="Watanabe H."/>
            <person name="Oguri K."/>
            <person name="Kitazato H."/>
            <person name="Fujioka K."/>
            <person name="Kido Y."/>
            <person name="Takami H."/>
        </authorList>
    </citation>
    <scope>NUCLEOTIDE SEQUENCE</scope>
    <source>
        <tissue evidence="5">Whole body</tissue>
    </source>
</reference>
<feature type="repeat" description="ANK" evidence="3">
    <location>
        <begin position="115"/>
        <end position="147"/>
    </location>
</feature>
<dbReference type="InterPro" id="IPR036770">
    <property type="entry name" value="Ankyrin_rpt-contain_sf"/>
</dbReference>
<protein>
    <submittedName>
        <fullName evidence="4">Ankyrin repeat family A protein 2-like</fullName>
    </submittedName>
</protein>
<dbReference type="PROSITE" id="PS50297">
    <property type="entry name" value="ANK_REP_REGION"/>
    <property type="match status" value="2"/>
</dbReference>
<evidence type="ECO:0000256" key="2">
    <source>
        <dbReference type="ARBA" id="ARBA00023043"/>
    </source>
</evidence>
<dbReference type="SUPFAM" id="SSF48403">
    <property type="entry name" value="Ankyrin repeat"/>
    <property type="match status" value="1"/>
</dbReference>
<feature type="repeat" description="ANK" evidence="3">
    <location>
        <begin position="148"/>
        <end position="180"/>
    </location>
</feature>
<name>A0A2P2IAC9_9CRUS</name>
<reference evidence="4" key="2">
    <citation type="journal article" date="2018" name="Biosci. Biotechnol. Biochem.">
        <title>Polysaccharide hydrolase of the hadal zone amphipods Hirondellea gigas.</title>
        <authorList>
            <person name="Kobayashi H."/>
            <person name="Nagahama T."/>
            <person name="Arai W."/>
            <person name="Sasagawa Y."/>
            <person name="Umeda M."/>
            <person name="Hayashi T."/>
            <person name="Nikaido I."/>
            <person name="Watanabe H."/>
            <person name="Oguri K."/>
            <person name="Kitazato H."/>
            <person name="Fujioka K."/>
            <person name="Kido Y."/>
            <person name="Takami H."/>
        </authorList>
    </citation>
    <scope>NUCLEOTIDE SEQUENCE</scope>
    <source>
        <tissue evidence="4">Whole body</tissue>
    </source>
</reference>
<proteinExistence type="evidence at transcript level"/>
<evidence type="ECO:0000256" key="3">
    <source>
        <dbReference type="PROSITE-ProRule" id="PRU00023"/>
    </source>
</evidence>
<dbReference type="EMBL" id="IACT01006428">
    <property type="protein sequence ID" value="LAC25561.1"/>
    <property type="molecule type" value="mRNA"/>
</dbReference>
<organism evidence="4">
    <name type="scientific">Hirondellea gigas</name>
    <dbReference type="NCBI Taxonomy" id="1518452"/>
    <lineage>
        <taxon>Eukaryota</taxon>
        <taxon>Metazoa</taxon>
        <taxon>Ecdysozoa</taxon>
        <taxon>Arthropoda</taxon>
        <taxon>Crustacea</taxon>
        <taxon>Multicrustacea</taxon>
        <taxon>Malacostraca</taxon>
        <taxon>Eumalacostraca</taxon>
        <taxon>Peracarida</taxon>
        <taxon>Amphipoda</taxon>
        <taxon>Amphilochidea</taxon>
        <taxon>Lysianassida</taxon>
        <taxon>Lysianassidira</taxon>
        <taxon>Lysianassoidea</taxon>
        <taxon>Lysianassidae</taxon>
        <taxon>Hirondellea</taxon>
    </lineage>
</organism>
<dbReference type="PANTHER" id="PTHR24171:SF9">
    <property type="entry name" value="ANKYRIN REPEAT DOMAIN-CONTAINING PROTEIN 39"/>
    <property type="match status" value="1"/>
</dbReference>